<dbReference type="Proteomes" id="UP000472264">
    <property type="component" value="Chromosome 5"/>
</dbReference>
<evidence type="ECO:0000313" key="1">
    <source>
        <dbReference type="Ensembl" id="ENSENLP00000001536.1"/>
    </source>
</evidence>
<sequence length="92" mass="9858">ATAAQTPHFNEVSVALPGGHIIALTRLISKSTTFRNSLKNVKINMNTAFTPCLSHLASTEESTTQNGEALNHRKAGIGQNKGVLCVKDKTKK</sequence>
<keyword evidence="2" id="KW-1185">Reference proteome</keyword>
<reference evidence="1" key="1">
    <citation type="submission" date="2021-04" db="EMBL/GenBank/DDBJ databases">
        <authorList>
            <consortium name="Wellcome Sanger Institute Data Sharing"/>
        </authorList>
    </citation>
    <scope>NUCLEOTIDE SEQUENCE [LARGE SCALE GENOMIC DNA]</scope>
</reference>
<evidence type="ECO:0000313" key="2">
    <source>
        <dbReference type="Proteomes" id="UP000472264"/>
    </source>
</evidence>
<dbReference type="AlphaFoldDB" id="A0A665TG08"/>
<dbReference type="InParanoid" id="A0A665TG08"/>
<accession>A0A665TG08</accession>
<organism evidence="1 2">
    <name type="scientific">Echeneis naucrates</name>
    <name type="common">Live sharksucker</name>
    <dbReference type="NCBI Taxonomy" id="173247"/>
    <lineage>
        <taxon>Eukaryota</taxon>
        <taxon>Metazoa</taxon>
        <taxon>Chordata</taxon>
        <taxon>Craniata</taxon>
        <taxon>Vertebrata</taxon>
        <taxon>Euteleostomi</taxon>
        <taxon>Actinopterygii</taxon>
        <taxon>Neopterygii</taxon>
        <taxon>Teleostei</taxon>
        <taxon>Neoteleostei</taxon>
        <taxon>Acanthomorphata</taxon>
        <taxon>Carangaria</taxon>
        <taxon>Carangiformes</taxon>
        <taxon>Echeneidae</taxon>
        <taxon>Echeneis</taxon>
    </lineage>
</organism>
<name>A0A665TG08_ECHNA</name>
<dbReference type="Ensembl" id="ENSENLT00000001702.1">
    <property type="protein sequence ID" value="ENSENLP00000001536.1"/>
    <property type="gene ID" value="ENSENLG00000000896.1"/>
</dbReference>
<reference evidence="1" key="3">
    <citation type="submission" date="2025-09" db="UniProtKB">
        <authorList>
            <consortium name="Ensembl"/>
        </authorList>
    </citation>
    <scope>IDENTIFICATION</scope>
</reference>
<proteinExistence type="predicted"/>
<protein>
    <submittedName>
        <fullName evidence="1">Uncharacterized protein</fullName>
    </submittedName>
</protein>
<reference evidence="1" key="2">
    <citation type="submission" date="2025-08" db="UniProtKB">
        <authorList>
            <consortium name="Ensembl"/>
        </authorList>
    </citation>
    <scope>IDENTIFICATION</scope>
</reference>